<proteinExistence type="predicted"/>
<keyword evidence="3" id="KW-1185">Reference proteome</keyword>
<evidence type="ECO:0000313" key="2">
    <source>
        <dbReference type="EMBL" id="KFD69891.1"/>
    </source>
</evidence>
<dbReference type="AlphaFoldDB" id="A0A085M6Y3"/>
<organism evidence="1 3">
    <name type="scientific">Trichuris suis</name>
    <name type="common">pig whipworm</name>
    <dbReference type="NCBI Taxonomy" id="68888"/>
    <lineage>
        <taxon>Eukaryota</taxon>
        <taxon>Metazoa</taxon>
        <taxon>Ecdysozoa</taxon>
        <taxon>Nematoda</taxon>
        <taxon>Enoplea</taxon>
        <taxon>Dorylaimia</taxon>
        <taxon>Trichinellida</taxon>
        <taxon>Trichuridae</taxon>
        <taxon>Trichuris</taxon>
    </lineage>
</organism>
<evidence type="ECO:0000313" key="1">
    <source>
        <dbReference type="EMBL" id="KFD52979.1"/>
    </source>
</evidence>
<dbReference type="EMBL" id="KL367492">
    <property type="protein sequence ID" value="KFD69891.1"/>
    <property type="molecule type" value="Genomic_DNA"/>
</dbReference>
<dbReference type="Proteomes" id="UP000030764">
    <property type="component" value="Unassembled WGS sequence"/>
</dbReference>
<dbReference type="EMBL" id="KL363221">
    <property type="protein sequence ID" value="KFD52979.1"/>
    <property type="molecule type" value="Genomic_DNA"/>
</dbReference>
<sequence length="135" mass="14675">MFSQRAAGPFASQLSGAIGSTRRSELVLRFEQRKLESGVEPAVANSSLLPSLLRGVEGLWLTSDYIQPVPVADCHRSSSIDRSGCCCCLLPPARDVALRRRETKIDSVIIVACAAGYSSVSRSYHPEAKPQFFFA</sequence>
<evidence type="ECO:0000313" key="3">
    <source>
        <dbReference type="Proteomes" id="UP000030764"/>
    </source>
</evidence>
<protein>
    <submittedName>
        <fullName evidence="1">Uncharacterized protein</fullName>
    </submittedName>
</protein>
<accession>A0A085M6Y3</accession>
<dbReference type="Proteomes" id="UP000030758">
    <property type="component" value="Unassembled WGS sequence"/>
</dbReference>
<gene>
    <name evidence="1" type="ORF">M513_06095</name>
    <name evidence="2" type="ORF">M514_06095</name>
</gene>
<name>A0A085M6Y3_9BILA</name>
<reference evidence="1 3" key="1">
    <citation type="journal article" date="2014" name="Nat. Genet.">
        <title>Genome and transcriptome of the porcine whipworm Trichuris suis.</title>
        <authorList>
            <person name="Jex A.R."/>
            <person name="Nejsum P."/>
            <person name="Schwarz E.M."/>
            <person name="Hu L."/>
            <person name="Young N.D."/>
            <person name="Hall R.S."/>
            <person name="Korhonen P.K."/>
            <person name="Liao S."/>
            <person name="Thamsborg S."/>
            <person name="Xia J."/>
            <person name="Xu P."/>
            <person name="Wang S."/>
            <person name="Scheerlinck J.P."/>
            <person name="Hofmann A."/>
            <person name="Sternberg P.W."/>
            <person name="Wang J."/>
            <person name="Gasser R.B."/>
        </authorList>
    </citation>
    <scope>NUCLEOTIDE SEQUENCE [LARGE SCALE GENOMIC DNA]</scope>
    <source>
        <strain evidence="2">DCEP-RM93F</strain>
        <strain evidence="1">DCEP-RM93M</strain>
    </source>
</reference>